<dbReference type="InterPro" id="IPR014912">
    <property type="entry name" value="Sep15_SelM_dom"/>
</dbReference>
<evidence type="ECO:0000256" key="1">
    <source>
        <dbReference type="ARBA" id="ARBA00004319"/>
    </source>
</evidence>
<organism evidence="8 9">
    <name type="scientific">Hibiscus sabdariffa</name>
    <name type="common">roselle</name>
    <dbReference type="NCBI Taxonomy" id="183260"/>
    <lineage>
        <taxon>Eukaryota</taxon>
        <taxon>Viridiplantae</taxon>
        <taxon>Streptophyta</taxon>
        <taxon>Embryophyta</taxon>
        <taxon>Tracheophyta</taxon>
        <taxon>Spermatophyta</taxon>
        <taxon>Magnoliopsida</taxon>
        <taxon>eudicotyledons</taxon>
        <taxon>Gunneridae</taxon>
        <taxon>Pentapetalae</taxon>
        <taxon>rosids</taxon>
        <taxon>malvids</taxon>
        <taxon>Malvales</taxon>
        <taxon>Malvaceae</taxon>
        <taxon>Malvoideae</taxon>
        <taxon>Hibiscus</taxon>
    </lineage>
</organism>
<comment type="similarity">
    <text evidence="2">Belongs to the selenoprotein M/F family.</text>
</comment>
<dbReference type="SUPFAM" id="SSF52833">
    <property type="entry name" value="Thioredoxin-like"/>
    <property type="match status" value="1"/>
</dbReference>
<accession>A0ABR2DW01</accession>
<proteinExistence type="inferred from homology"/>
<evidence type="ECO:0000313" key="8">
    <source>
        <dbReference type="EMBL" id="KAK8548156.1"/>
    </source>
</evidence>
<name>A0ABR2DW01_9ROSI</name>
<comment type="subcellular location">
    <subcellularLocation>
        <location evidence="1">Endoplasmic reticulum lumen</location>
    </subcellularLocation>
</comment>
<dbReference type="PANTHER" id="PTHR13077">
    <property type="entry name" value="SELENOPROTEIN F"/>
    <property type="match status" value="1"/>
</dbReference>
<dbReference type="Pfam" id="PF08806">
    <property type="entry name" value="Sep15_SelM"/>
    <property type="match status" value="1"/>
</dbReference>
<evidence type="ECO:0000256" key="2">
    <source>
        <dbReference type="ARBA" id="ARBA00005742"/>
    </source>
</evidence>
<dbReference type="PANTHER" id="PTHR13077:SF6">
    <property type="entry name" value="SELENOPROTEIN F"/>
    <property type="match status" value="1"/>
</dbReference>
<evidence type="ECO:0000256" key="3">
    <source>
        <dbReference type="ARBA" id="ARBA00022729"/>
    </source>
</evidence>
<evidence type="ECO:0000256" key="5">
    <source>
        <dbReference type="ARBA" id="ARBA00022933"/>
    </source>
</evidence>
<protein>
    <recommendedName>
        <fullName evidence="6">Selenoprotein F</fullName>
    </recommendedName>
</protein>
<evidence type="ECO:0000256" key="6">
    <source>
        <dbReference type="ARBA" id="ARBA00040775"/>
    </source>
</evidence>
<dbReference type="InterPro" id="IPR036249">
    <property type="entry name" value="Thioredoxin-like_sf"/>
</dbReference>
<comment type="caution">
    <text evidence="8">The sequence shown here is derived from an EMBL/GenBank/DDBJ whole genome shotgun (WGS) entry which is preliminary data.</text>
</comment>
<dbReference type="Proteomes" id="UP001472677">
    <property type="component" value="Unassembled WGS sequence"/>
</dbReference>
<reference evidence="8 9" key="1">
    <citation type="journal article" date="2024" name="G3 (Bethesda)">
        <title>Genome assembly of Hibiscus sabdariffa L. provides insights into metabolisms of medicinal natural products.</title>
        <authorList>
            <person name="Kim T."/>
        </authorList>
    </citation>
    <scope>NUCLEOTIDE SEQUENCE [LARGE SCALE GENOMIC DNA]</scope>
    <source>
        <strain evidence="8">TK-2024</strain>
        <tissue evidence="8">Old leaves</tissue>
    </source>
</reference>
<keyword evidence="5" id="KW-0712">Selenocysteine</keyword>
<evidence type="ECO:0000313" key="9">
    <source>
        <dbReference type="Proteomes" id="UP001472677"/>
    </source>
</evidence>
<evidence type="ECO:0000259" key="7">
    <source>
        <dbReference type="Pfam" id="PF08806"/>
    </source>
</evidence>
<sequence length="88" mass="10183">MRKLVFYPEIIGFIEEEKSKFPAIKVQYIFNSPPKLIMLNEEGQHKETIRLVASSLVMLYPLNKGRSTLSGQCCCENGGMVFRKDERR</sequence>
<dbReference type="EMBL" id="JBBPBM010000021">
    <property type="protein sequence ID" value="KAK8548156.1"/>
    <property type="molecule type" value="Genomic_DNA"/>
</dbReference>
<dbReference type="InterPro" id="IPR039992">
    <property type="entry name" value="Sep15_SelM"/>
</dbReference>
<keyword evidence="4" id="KW-0256">Endoplasmic reticulum</keyword>
<keyword evidence="9" id="KW-1185">Reference proteome</keyword>
<dbReference type="Gene3D" id="3.40.30.50">
    <property type="entry name" value="Sep15/SelM thioredoxin-like domain, active-site redox motif"/>
    <property type="match status" value="1"/>
</dbReference>
<gene>
    <name evidence="8" type="ORF">V6N12_061074</name>
</gene>
<dbReference type="InterPro" id="IPR038219">
    <property type="entry name" value="Sep15/SelM_sf"/>
</dbReference>
<evidence type="ECO:0000256" key="4">
    <source>
        <dbReference type="ARBA" id="ARBA00022824"/>
    </source>
</evidence>
<keyword evidence="3" id="KW-0732">Signal</keyword>
<feature type="domain" description="Selenoprotein F/M" evidence="7">
    <location>
        <begin position="1"/>
        <end position="51"/>
    </location>
</feature>